<name>A0ABY2PH71_9ACTN</name>
<evidence type="ECO:0000313" key="3">
    <source>
        <dbReference type="EMBL" id="TGZ09941.1"/>
    </source>
</evidence>
<evidence type="ECO:0000256" key="2">
    <source>
        <dbReference type="SAM" id="MobiDB-lite"/>
    </source>
</evidence>
<evidence type="ECO:0000313" key="4">
    <source>
        <dbReference type="Proteomes" id="UP000306274"/>
    </source>
</evidence>
<keyword evidence="1" id="KW-0175">Coiled coil</keyword>
<feature type="compositionally biased region" description="Low complexity" evidence="2">
    <location>
        <begin position="23"/>
        <end position="36"/>
    </location>
</feature>
<protein>
    <recommendedName>
        <fullName evidence="5">Amino acid ABC transporter permease</fullName>
    </recommendedName>
</protein>
<feature type="coiled-coil region" evidence="1">
    <location>
        <begin position="83"/>
        <end position="110"/>
    </location>
</feature>
<dbReference type="EMBL" id="SRZK01000099">
    <property type="protein sequence ID" value="TGZ09941.1"/>
    <property type="molecule type" value="Genomic_DNA"/>
</dbReference>
<dbReference type="Proteomes" id="UP000306274">
    <property type="component" value="Unassembled WGS sequence"/>
</dbReference>
<reference evidence="3 4" key="1">
    <citation type="submission" date="2019-04" db="EMBL/GenBank/DDBJ databases">
        <title>Streptomyces rhizosphaericola sp. nov., an actinobacterium isolated from the wheat rhizosphere.</title>
        <authorList>
            <person name="Vargas Hoyos H.A."/>
            <person name="Santos S.N."/>
            <person name="Genuario D.B."/>
            <person name="Melo I.S."/>
            <person name="Da Silva L.J."/>
            <person name="Da Silva F.S.P."/>
            <person name="Zucchi T.D."/>
        </authorList>
    </citation>
    <scope>NUCLEOTIDE SEQUENCE [LARGE SCALE GENOMIC DNA]</scope>
    <source>
        <strain evidence="3 4">1AS2c</strain>
    </source>
</reference>
<proteinExistence type="predicted"/>
<keyword evidence="4" id="KW-1185">Reference proteome</keyword>
<accession>A0ABY2PH71</accession>
<gene>
    <name evidence="3" type="ORF">E5Z02_12545</name>
</gene>
<feature type="region of interest" description="Disordered" evidence="2">
    <location>
        <begin position="1"/>
        <end position="78"/>
    </location>
</feature>
<evidence type="ECO:0000256" key="1">
    <source>
        <dbReference type="SAM" id="Coils"/>
    </source>
</evidence>
<organism evidence="3 4">
    <name type="scientific">Streptomyces rhizosphaericola</name>
    <dbReference type="NCBI Taxonomy" id="2564098"/>
    <lineage>
        <taxon>Bacteria</taxon>
        <taxon>Bacillati</taxon>
        <taxon>Actinomycetota</taxon>
        <taxon>Actinomycetes</taxon>
        <taxon>Kitasatosporales</taxon>
        <taxon>Streptomycetaceae</taxon>
        <taxon>Streptomyces</taxon>
    </lineage>
</organism>
<sequence>MSYAERRQDTFGPTGEGPAMRLASAEASAPGAAGSGTLKHSKGPWTGASGTAADLRTRTETSRSALRRGHEGVDAGAAGLSSVAALKQVLTSWEDRLQSVRDECEHLEGALLAVAKEMGETEAAVEKSFRGVRVPAHADEKR</sequence>
<evidence type="ECO:0008006" key="5">
    <source>
        <dbReference type="Google" id="ProtNLM"/>
    </source>
</evidence>
<comment type="caution">
    <text evidence="3">The sequence shown here is derived from an EMBL/GenBank/DDBJ whole genome shotgun (WGS) entry which is preliminary data.</text>
</comment>
<dbReference type="RefSeq" id="WP_136016207.1">
    <property type="nucleotide sequence ID" value="NZ_JBLLLO010000077.1"/>
</dbReference>